<evidence type="ECO:0000313" key="9">
    <source>
        <dbReference type="EMBL" id="OHA69111.1"/>
    </source>
</evidence>
<dbReference type="PANTHER" id="PTHR43654">
    <property type="entry name" value="GLUTAMATE 5-KINASE"/>
    <property type="match status" value="1"/>
</dbReference>
<dbReference type="Proteomes" id="UP000178529">
    <property type="component" value="Unassembled WGS sequence"/>
</dbReference>
<protein>
    <recommendedName>
        <fullName evidence="8">Aspartate/glutamate/uridylate kinase domain-containing protein</fullName>
    </recommendedName>
</protein>
<evidence type="ECO:0000256" key="7">
    <source>
        <dbReference type="ARBA" id="ARBA00022840"/>
    </source>
</evidence>
<dbReference type="InterPro" id="IPR036393">
    <property type="entry name" value="AceGlu_kinase-like_sf"/>
</dbReference>
<keyword evidence="7" id="KW-0067">ATP-binding</keyword>
<dbReference type="EMBL" id="MHTY01000007">
    <property type="protein sequence ID" value="OHA69111.1"/>
    <property type="molecule type" value="Genomic_DNA"/>
</dbReference>
<dbReference type="GO" id="GO:0005829">
    <property type="term" value="C:cytosol"/>
    <property type="evidence" value="ECO:0007669"/>
    <property type="project" value="TreeGrafter"/>
</dbReference>
<evidence type="ECO:0000256" key="5">
    <source>
        <dbReference type="ARBA" id="ARBA00022741"/>
    </source>
</evidence>
<keyword evidence="5" id="KW-0547">Nucleotide-binding</keyword>
<gene>
    <name evidence="9" type="ORF">A3J68_00715</name>
</gene>
<evidence type="ECO:0000256" key="3">
    <source>
        <dbReference type="ARBA" id="ARBA00022650"/>
    </source>
</evidence>
<dbReference type="InterPro" id="IPR001048">
    <property type="entry name" value="Asp/Glu/Uridylate_kinase"/>
</dbReference>
<dbReference type="GO" id="GO:0005524">
    <property type="term" value="F:ATP binding"/>
    <property type="evidence" value="ECO:0007669"/>
    <property type="project" value="UniProtKB-KW"/>
</dbReference>
<dbReference type="SUPFAM" id="SSF53633">
    <property type="entry name" value="Carbamate kinase-like"/>
    <property type="match status" value="1"/>
</dbReference>
<dbReference type="Pfam" id="PF00696">
    <property type="entry name" value="AA_kinase"/>
    <property type="match status" value="1"/>
</dbReference>
<dbReference type="FunFam" id="3.40.1160.10:FF:000006">
    <property type="entry name" value="Glutamate 5-kinase"/>
    <property type="match status" value="1"/>
</dbReference>
<evidence type="ECO:0000313" key="10">
    <source>
        <dbReference type="Proteomes" id="UP000178529"/>
    </source>
</evidence>
<dbReference type="Gene3D" id="3.40.1160.10">
    <property type="entry name" value="Acetylglutamate kinase-like"/>
    <property type="match status" value="1"/>
</dbReference>
<sequence>MKILIAKFGTEVLMDGGKLAPPLFIRAARQIMQLQGQGVRVIVVSSGSIQAGRERVMELGRDPSKFSKKTLAAIGSRPLLNKWSEAFAPSVDVGQLWVTYRNWQDDGERKSIKTELDALLNSGLVPIVNENDVVSDEELRKYELGIGENDQLARMVAELVGAEAVVFLTSTGGVYEANPSLNPGAKLLSVLDSSVLERLSLFGNSGKGTGGMETKIREALWCAKKGMRAAIAGLTEDSILRFGRGEDVGTVVR</sequence>
<evidence type="ECO:0000256" key="1">
    <source>
        <dbReference type="ARBA" id="ARBA00022490"/>
    </source>
</evidence>
<comment type="caution">
    <text evidence="9">The sequence shown here is derived from an EMBL/GenBank/DDBJ whole genome shotgun (WGS) entry which is preliminary data.</text>
</comment>
<dbReference type="GO" id="GO:0008652">
    <property type="term" value="P:amino acid biosynthetic process"/>
    <property type="evidence" value="ECO:0007669"/>
    <property type="project" value="UniProtKB-KW"/>
</dbReference>
<keyword evidence="2" id="KW-0028">Amino-acid biosynthesis</keyword>
<accession>A0A1G2RAK8</accession>
<dbReference type="GO" id="GO:0004349">
    <property type="term" value="F:glutamate 5-kinase activity"/>
    <property type="evidence" value="ECO:0007669"/>
    <property type="project" value="TreeGrafter"/>
</dbReference>
<proteinExistence type="predicted"/>
<evidence type="ECO:0000259" key="8">
    <source>
        <dbReference type="Pfam" id="PF00696"/>
    </source>
</evidence>
<evidence type="ECO:0000256" key="6">
    <source>
        <dbReference type="ARBA" id="ARBA00022777"/>
    </source>
</evidence>
<evidence type="ECO:0000256" key="2">
    <source>
        <dbReference type="ARBA" id="ARBA00022605"/>
    </source>
</evidence>
<organism evidence="9 10">
    <name type="scientific">Candidatus Wildermuthbacteria bacterium RIFCSPHIGHO2_02_FULL_48_16</name>
    <dbReference type="NCBI Taxonomy" id="1802453"/>
    <lineage>
        <taxon>Bacteria</taxon>
        <taxon>Candidatus Wildermuthiibacteriota</taxon>
    </lineage>
</organism>
<dbReference type="PANTHER" id="PTHR43654:SF1">
    <property type="entry name" value="ISOPENTENYL PHOSPHATE KINASE"/>
    <property type="match status" value="1"/>
</dbReference>
<keyword evidence="6" id="KW-0418">Kinase</keyword>
<dbReference type="InterPro" id="IPR001057">
    <property type="entry name" value="Glu/AcGlu_kinase"/>
</dbReference>
<dbReference type="PRINTS" id="PR00474">
    <property type="entry name" value="GLU5KINASE"/>
</dbReference>
<keyword evidence="1" id="KW-0963">Cytoplasm</keyword>
<reference evidence="9 10" key="1">
    <citation type="journal article" date="2016" name="Nat. Commun.">
        <title>Thousands of microbial genomes shed light on interconnected biogeochemical processes in an aquifer system.</title>
        <authorList>
            <person name="Anantharaman K."/>
            <person name="Brown C.T."/>
            <person name="Hug L.A."/>
            <person name="Sharon I."/>
            <person name="Castelle C.J."/>
            <person name="Probst A.J."/>
            <person name="Thomas B.C."/>
            <person name="Singh A."/>
            <person name="Wilkins M.J."/>
            <person name="Karaoz U."/>
            <person name="Brodie E.L."/>
            <person name="Williams K.H."/>
            <person name="Hubbard S.S."/>
            <person name="Banfield J.F."/>
        </authorList>
    </citation>
    <scope>NUCLEOTIDE SEQUENCE [LARGE SCALE GENOMIC DNA]</scope>
</reference>
<evidence type="ECO:0000256" key="4">
    <source>
        <dbReference type="ARBA" id="ARBA00022679"/>
    </source>
</evidence>
<name>A0A1G2RAK8_9BACT</name>
<keyword evidence="4" id="KW-0808">Transferase</keyword>
<dbReference type="AlphaFoldDB" id="A0A1G2RAK8"/>
<feature type="domain" description="Aspartate/glutamate/uridylate kinase" evidence="8">
    <location>
        <begin position="2"/>
        <end position="232"/>
    </location>
</feature>
<keyword evidence="3" id="KW-0641">Proline biosynthesis</keyword>